<name>R5LSB7_9FIRM</name>
<dbReference type="PANTHER" id="PTHR30055:SF234">
    <property type="entry name" value="HTH-TYPE TRANSCRIPTIONAL REGULATOR BETI"/>
    <property type="match status" value="1"/>
</dbReference>
<reference evidence="6" key="1">
    <citation type="submission" date="2012-11" db="EMBL/GenBank/DDBJ databases">
        <title>Dependencies among metagenomic species, viruses, plasmids and units of genetic variation.</title>
        <authorList>
            <person name="Nielsen H.B."/>
            <person name="Almeida M."/>
            <person name="Juncker A.S."/>
            <person name="Rasmussen S."/>
            <person name="Li J."/>
            <person name="Sunagawa S."/>
            <person name="Plichta D."/>
            <person name="Gautier L."/>
            <person name="Le Chatelier E."/>
            <person name="Peletier E."/>
            <person name="Bonde I."/>
            <person name="Nielsen T."/>
            <person name="Manichanh C."/>
            <person name="Arumugam M."/>
            <person name="Batto J."/>
            <person name="Santos M.B.Q.D."/>
            <person name="Blom N."/>
            <person name="Borruel N."/>
            <person name="Burgdorf K.S."/>
            <person name="Boumezbeur F."/>
            <person name="Casellas F."/>
            <person name="Dore J."/>
            <person name="Guarner F."/>
            <person name="Hansen T."/>
            <person name="Hildebrand F."/>
            <person name="Kaas R.S."/>
            <person name="Kennedy S."/>
            <person name="Kristiansen K."/>
            <person name="Kultima J.R."/>
            <person name="Leonard P."/>
            <person name="Levenez F."/>
            <person name="Lund O."/>
            <person name="Moumen B."/>
            <person name="Le Paslier D."/>
            <person name="Pons N."/>
            <person name="Pedersen O."/>
            <person name="Prifti E."/>
            <person name="Qin J."/>
            <person name="Raes J."/>
            <person name="Tap J."/>
            <person name="Tims S."/>
            <person name="Ussery D.W."/>
            <person name="Yamada T."/>
            <person name="MetaHit consortium"/>
            <person name="Renault P."/>
            <person name="Sicheritz-Ponten T."/>
            <person name="Bork P."/>
            <person name="Wang J."/>
            <person name="Brunak S."/>
            <person name="Ehrlich S.D."/>
        </authorList>
    </citation>
    <scope>NUCLEOTIDE SEQUENCE [LARGE SCALE GENOMIC DNA]</scope>
</reference>
<dbReference type="EMBL" id="CAYU010000020">
    <property type="protein sequence ID" value="CCY75981.1"/>
    <property type="molecule type" value="Genomic_DNA"/>
</dbReference>
<dbReference type="Gene3D" id="1.10.357.10">
    <property type="entry name" value="Tetracycline Repressor, domain 2"/>
    <property type="match status" value="1"/>
</dbReference>
<evidence type="ECO:0000256" key="4">
    <source>
        <dbReference type="PROSITE-ProRule" id="PRU00335"/>
    </source>
</evidence>
<evidence type="ECO:0000256" key="3">
    <source>
        <dbReference type="ARBA" id="ARBA00023163"/>
    </source>
</evidence>
<dbReference type="PRINTS" id="PR00455">
    <property type="entry name" value="HTHTETR"/>
</dbReference>
<dbReference type="GO" id="GO:0003700">
    <property type="term" value="F:DNA-binding transcription factor activity"/>
    <property type="evidence" value="ECO:0007669"/>
    <property type="project" value="TreeGrafter"/>
</dbReference>
<accession>R5LSB7</accession>
<dbReference type="InterPro" id="IPR050109">
    <property type="entry name" value="HTH-type_TetR-like_transc_reg"/>
</dbReference>
<keyword evidence="1" id="KW-0805">Transcription regulation</keyword>
<organism evidence="6 7">
    <name type="scientific">Eshraghiella crossota CAG:259</name>
    <dbReference type="NCBI Taxonomy" id="1263062"/>
    <lineage>
        <taxon>Bacteria</taxon>
        <taxon>Bacillati</taxon>
        <taxon>Bacillota</taxon>
        <taxon>Clostridia</taxon>
        <taxon>Lachnospirales</taxon>
        <taxon>Lachnospiraceae</taxon>
        <taxon>Eshraghiella</taxon>
    </lineage>
</organism>
<keyword evidence="3" id="KW-0804">Transcription</keyword>
<dbReference type="AlphaFoldDB" id="R5LSB7"/>
<dbReference type="SUPFAM" id="SSF46689">
    <property type="entry name" value="Homeodomain-like"/>
    <property type="match status" value="1"/>
</dbReference>
<evidence type="ECO:0000313" key="6">
    <source>
        <dbReference type="EMBL" id="CCY75981.1"/>
    </source>
</evidence>
<dbReference type="PANTHER" id="PTHR30055">
    <property type="entry name" value="HTH-TYPE TRANSCRIPTIONAL REGULATOR RUTR"/>
    <property type="match status" value="1"/>
</dbReference>
<evidence type="ECO:0000256" key="1">
    <source>
        <dbReference type="ARBA" id="ARBA00023015"/>
    </source>
</evidence>
<proteinExistence type="predicted"/>
<keyword evidence="2 4" id="KW-0238">DNA-binding</keyword>
<dbReference type="Proteomes" id="UP000018300">
    <property type="component" value="Unassembled WGS sequence"/>
</dbReference>
<comment type="caution">
    <text evidence="6">The sequence shown here is derived from an EMBL/GenBank/DDBJ whole genome shotgun (WGS) entry which is preliminary data.</text>
</comment>
<protein>
    <submittedName>
        <fullName evidence="6">Transcriptional regulator TetR family</fullName>
    </submittedName>
</protein>
<dbReference type="Pfam" id="PF00440">
    <property type="entry name" value="TetR_N"/>
    <property type="match status" value="1"/>
</dbReference>
<evidence type="ECO:0000259" key="5">
    <source>
        <dbReference type="PROSITE" id="PS50977"/>
    </source>
</evidence>
<dbReference type="PROSITE" id="PS50977">
    <property type="entry name" value="HTH_TETR_2"/>
    <property type="match status" value="1"/>
</dbReference>
<dbReference type="InterPro" id="IPR009057">
    <property type="entry name" value="Homeodomain-like_sf"/>
</dbReference>
<evidence type="ECO:0000256" key="2">
    <source>
        <dbReference type="ARBA" id="ARBA00023125"/>
    </source>
</evidence>
<dbReference type="InterPro" id="IPR001647">
    <property type="entry name" value="HTH_TetR"/>
</dbReference>
<feature type="DNA-binding region" description="H-T-H motif" evidence="4">
    <location>
        <begin position="38"/>
        <end position="57"/>
    </location>
</feature>
<sequence length="217" mass="25284">MKKLINMPKRLQNEIERKLKIIDTAFNIFVEKKIESVSMGEIAEAAGMGRATLFRHYPSKLELVIAVCTAKWKAYFDELDEKRPISSIGDIPAIDRFVFTLDSYIDMYHHHKDLLQYNDNFNYYVTHENASEEQLEVFRLSLGSANTRFHLMYEKAKEDKSFRTDIPEDVFFRVTLHSMMAACTHYAGDFIWGAKENKDYTTELVLLKKMIVGFAKS</sequence>
<gene>
    <name evidence="6" type="ORF">BN569_01838</name>
</gene>
<dbReference type="GO" id="GO:0000976">
    <property type="term" value="F:transcription cis-regulatory region binding"/>
    <property type="evidence" value="ECO:0007669"/>
    <property type="project" value="TreeGrafter"/>
</dbReference>
<feature type="domain" description="HTH tetR-type" evidence="5">
    <location>
        <begin position="15"/>
        <end position="75"/>
    </location>
</feature>
<evidence type="ECO:0000313" key="7">
    <source>
        <dbReference type="Proteomes" id="UP000018300"/>
    </source>
</evidence>